<dbReference type="STRING" id="1324314.BVG16_20055"/>
<organism evidence="1 2">
    <name type="scientific">Paenibacillus selenitireducens</name>
    <dbReference type="NCBI Taxonomy" id="1324314"/>
    <lineage>
        <taxon>Bacteria</taxon>
        <taxon>Bacillati</taxon>
        <taxon>Bacillota</taxon>
        <taxon>Bacilli</taxon>
        <taxon>Bacillales</taxon>
        <taxon>Paenibacillaceae</taxon>
        <taxon>Paenibacillus</taxon>
    </lineage>
</organism>
<dbReference type="Proteomes" id="UP000190188">
    <property type="component" value="Unassembled WGS sequence"/>
</dbReference>
<evidence type="ECO:0000313" key="2">
    <source>
        <dbReference type="Proteomes" id="UP000190188"/>
    </source>
</evidence>
<gene>
    <name evidence="1" type="ORF">BVG16_20055</name>
</gene>
<accession>A0A1T2X6Y3</accession>
<name>A0A1T2X6Y3_9BACL</name>
<protein>
    <submittedName>
        <fullName evidence="1">Uncharacterized protein</fullName>
    </submittedName>
</protein>
<evidence type="ECO:0000313" key="1">
    <source>
        <dbReference type="EMBL" id="OPA75634.1"/>
    </source>
</evidence>
<dbReference type="RefSeq" id="WP_078500917.1">
    <property type="nucleotide sequence ID" value="NZ_MSZX01000008.1"/>
</dbReference>
<dbReference type="EMBL" id="MSZX01000008">
    <property type="protein sequence ID" value="OPA75634.1"/>
    <property type="molecule type" value="Genomic_DNA"/>
</dbReference>
<dbReference type="AlphaFoldDB" id="A0A1T2X6Y3"/>
<dbReference type="OrthoDB" id="2616072at2"/>
<comment type="caution">
    <text evidence="1">The sequence shown here is derived from an EMBL/GenBank/DDBJ whole genome shotgun (WGS) entry which is preliminary data.</text>
</comment>
<reference evidence="1 2" key="1">
    <citation type="submission" date="2017-01" db="EMBL/GenBank/DDBJ databases">
        <title>Genome analysis of Paenibacillus selenitrireducens ES3-24.</title>
        <authorList>
            <person name="Xu D."/>
            <person name="Yao R."/>
            <person name="Zheng S."/>
        </authorList>
    </citation>
    <scope>NUCLEOTIDE SEQUENCE [LARGE SCALE GENOMIC DNA]</scope>
    <source>
        <strain evidence="1 2">ES3-24</strain>
    </source>
</reference>
<proteinExistence type="predicted"/>
<keyword evidence="2" id="KW-1185">Reference proteome</keyword>
<sequence length="99" mass="11425">MKTQVRLNTYERGIVHSLVTSFGYEAGPARELVVQYIAVIRKLGGYDTCYDHAERLVQARQLQVTPEAWLERIRNLDREAAKDKGIPHLERNIAYQGLR</sequence>